<gene>
    <name evidence="3" type="ORF">MiSe_78210</name>
</gene>
<protein>
    <submittedName>
        <fullName evidence="3">Uncharacterized protein</fullName>
    </submittedName>
</protein>
<feature type="coiled-coil region" evidence="1">
    <location>
        <begin position="197"/>
        <end position="224"/>
    </location>
</feature>
<dbReference type="AlphaFoldDB" id="A0AAV3XQ47"/>
<sequence>MNIPEEFPGQIPLFRDGFRDGSEIVIFQKEGKLEIESERSTSFLQWYSWVTPSVPGIDHFVREYKREVFEIKPGDRLLKKTNIRQRNERDGHTNDGITVPPLTFFVFTGIMTRRRNQERDRSYTQFFRYSEQLDRPWYFGNFRVVADVFLDYTETNYKFTPKEPKPEPKIGREWKYKDIEKQDKEVRCALGCSCNQIAKLIQQNRQTNANLERLIQEIHKATAAGFFSSPAAQFVTFEQRIENVGKTLYSQSPGRGGKIAVQNLLDSTAALISAEYHRLGLHKFPASVPKELIPNPNQALEAIDRDFISLQNLAYFLKWQTKIDDERLGQWPIEFEVTEDGKKKKVYLWNIAEALGDIFGALIKVVEDSDIGVQWGIRSSVEASKAGNAALKTLHLLKELVRFSRALTQDDILKVQSTFTPAPLQAQSAEDMLKPNTQDLTVTNIIDRRSLLGLLLNISYWTQISGRSVYGDLSNNPVTRQPNMPGDGIRELRRRSRVANKRWDEWRRKRQQRQNIALGDQPPERMHPPDIKDISPRQQ</sequence>
<keyword evidence="4" id="KW-1185">Reference proteome</keyword>
<proteinExistence type="predicted"/>
<dbReference type="EMBL" id="BLAY01000193">
    <property type="protein sequence ID" value="GET43001.1"/>
    <property type="molecule type" value="Genomic_DNA"/>
</dbReference>
<evidence type="ECO:0000256" key="2">
    <source>
        <dbReference type="SAM" id="MobiDB-lite"/>
    </source>
</evidence>
<feature type="compositionally biased region" description="Basic and acidic residues" evidence="2">
    <location>
        <begin position="522"/>
        <end position="539"/>
    </location>
</feature>
<accession>A0AAV3XQ47</accession>
<reference evidence="3" key="1">
    <citation type="submission" date="2019-10" db="EMBL/GenBank/DDBJ databases">
        <title>Draft genome sequece of Microseira wollei NIES-4236.</title>
        <authorList>
            <person name="Yamaguchi H."/>
            <person name="Suzuki S."/>
            <person name="Kawachi M."/>
        </authorList>
    </citation>
    <scope>NUCLEOTIDE SEQUENCE</scope>
    <source>
        <strain evidence="3">NIES-4236</strain>
    </source>
</reference>
<dbReference type="RefSeq" id="WP_226591356.1">
    <property type="nucleotide sequence ID" value="NZ_BLAY01000193.1"/>
</dbReference>
<name>A0AAV3XQ47_9CYAN</name>
<evidence type="ECO:0000256" key="1">
    <source>
        <dbReference type="SAM" id="Coils"/>
    </source>
</evidence>
<comment type="caution">
    <text evidence="3">The sequence shown here is derived from an EMBL/GenBank/DDBJ whole genome shotgun (WGS) entry which is preliminary data.</text>
</comment>
<evidence type="ECO:0000313" key="3">
    <source>
        <dbReference type="EMBL" id="GET43001.1"/>
    </source>
</evidence>
<keyword evidence="1" id="KW-0175">Coiled coil</keyword>
<evidence type="ECO:0000313" key="4">
    <source>
        <dbReference type="Proteomes" id="UP001050975"/>
    </source>
</evidence>
<feature type="region of interest" description="Disordered" evidence="2">
    <location>
        <begin position="506"/>
        <end position="539"/>
    </location>
</feature>
<dbReference type="Proteomes" id="UP001050975">
    <property type="component" value="Unassembled WGS sequence"/>
</dbReference>
<organism evidence="3 4">
    <name type="scientific">Microseira wollei NIES-4236</name>
    <dbReference type="NCBI Taxonomy" id="2530354"/>
    <lineage>
        <taxon>Bacteria</taxon>
        <taxon>Bacillati</taxon>
        <taxon>Cyanobacteriota</taxon>
        <taxon>Cyanophyceae</taxon>
        <taxon>Oscillatoriophycideae</taxon>
        <taxon>Aerosakkonematales</taxon>
        <taxon>Aerosakkonemataceae</taxon>
        <taxon>Microseira</taxon>
    </lineage>
</organism>